<comment type="similarity">
    <text evidence="1 7">Belongs to the MurCDEF family. MurE subfamily.</text>
</comment>
<comment type="cofactor">
    <cofactor evidence="7">
        <name>Mg(2+)</name>
        <dbReference type="ChEBI" id="CHEBI:18420"/>
    </cofactor>
</comment>
<keyword evidence="7" id="KW-0963">Cytoplasm</keyword>
<feature type="binding site" evidence="7">
    <location>
        <position position="459"/>
    </location>
    <ligand>
        <name>meso-2,6-diaminopimelate</name>
        <dbReference type="ChEBI" id="CHEBI:57791"/>
    </ligand>
</feature>
<reference evidence="12 13" key="1">
    <citation type="submission" date="2023-09" db="EMBL/GenBank/DDBJ databases">
        <authorList>
            <person name="Rey-Velasco X."/>
        </authorList>
    </citation>
    <scope>NUCLEOTIDE SEQUENCE [LARGE SCALE GENOMIC DNA]</scope>
    <source>
        <strain evidence="12 13">W345</strain>
    </source>
</reference>
<feature type="binding site" evidence="7">
    <location>
        <position position="384"/>
    </location>
    <ligand>
        <name>meso-2,6-diaminopimelate</name>
        <dbReference type="ChEBI" id="CHEBI:57791"/>
    </ligand>
</feature>
<dbReference type="EC" id="6.3.2.13" evidence="7"/>
<feature type="binding site" evidence="7">
    <location>
        <position position="190"/>
    </location>
    <ligand>
        <name>UDP-N-acetyl-alpha-D-muramoyl-L-alanyl-D-glutamate</name>
        <dbReference type="ChEBI" id="CHEBI:83900"/>
    </ligand>
</feature>
<evidence type="ECO:0000259" key="11">
    <source>
        <dbReference type="Pfam" id="PF08245"/>
    </source>
</evidence>
<feature type="domain" description="Mur ligase N-terminal catalytic" evidence="9">
    <location>
        <begin position="26"/>
        <end position="100"/>
    </location>
</feature>
<comment type="catalytic activity">
    <reaction evidence="7">
        <text>UDP-N-acetyl-alpha-D-muramoyl-L-alanyl-D-glutamate + meso-2,6-diaminopimelate + ATP = UDP-N-acetyl-alpha-D-muramoyl-L-alanyl-gamma-D-glutamyl-meso-2,6-diaminopimelate + ADP + phosphate + H(+)</text>
        <dbReference type="Rhea" id="RHEA:23676"/>
        <dbReference type="ChEBI" id="CHEBI:15378"/>
        <dbReference type="ChEBI" id="CHEBI:30616"/>
        <dbReference type="ChEBI" id="CHEBI:43474"/>
        <dbReference type="ChEBI" id="CHEBI:57791"/>
        <dbReference type="ChEBI" id="CHEBI:83900"/>
        <dbReference type="ChEBI" id="CHEBI:83905"/>
        <dbReference type="ChEBI" id="CHEBI:456216"/>
        <dbReference type="EC" id="6.3.2.13"/>
    </reaction>
</comment>
<accession>A0ABU2WME7</accession>
<keyword evidence="4 7" id="KW-0573">Peptidoglycan synthesis</keyword>
<feature type="domain" description="Mur ligase C-terminal" evidence="10">
    <location>
        <begin position="334"/>
        <end position="461"/>
    </location>
</feature>
<evidence type="ECO:0000256" key="6">
    <source>
        <dbReference type="ARBA" id="ARBA00023316"/>
    </source>
</evidence>
<feature type="short sequence motif" description="Meso-diaminopimelate recognition motif" evidence="7">
    <location>
        <begin position="408"/>
        <end position="411"/>
    </location>
</feature>
<feature type="modified residue" description="N6-carboxylysine" evidence="7">
    <location>
        <position position="224"/>
    </location>
</feature>
<name>A0ABU2WME7_9GAMM</name>
<dbReference type="EMBL" id="JAVRIC010000022">
    <property type="protein sequence ID" value="MDT0498496.1"/>
    <property type="molecule type" value="Genomic_DNA"/>
</dbReference>
<dbReference type="SUPFAM" id="SSF53623">
    <property type="entry name" value="MurD-like peptide ligases, catalytic domain"/>
    <property type="match status" value="1"/>
</dbReference>
<comment type="subcellular location">
    <subcellularLocation>
        <location evidence="7 8">Cytoplasm</location>
    </subcellularLocation>
</comment>
<evidence type="ECO:0000256" key="5">
    <source>
        <dbReference type="ARBA" id="ARBA00023306"/>
    </source>
</evidence>
<dbReference type="SUPFAM" id="SSF53244">
    <property type="entry name" value="MurD-like peptide ligases, peptide-binding domain"/>
    <property type="match status" value="1"/>
</dbReference>
<feature type="binding site" evidence="7">
    <location>
        <position position="192"/>
    </location>
    <ligand>
        <name>UDP-N-acetyl-alpha-D-muramoyl-L-alanyl-D-glutamate</name>
        <dbReference type="ChEBI" id="CHEBI:83900"/>
    </ligand>
</feature>
<dbReference type="InterPro" id="IPR035911">
    <property type="entry name" value="MurE/MurF_N"/>
</dbReference>
<dbReference type="Pfam" id="PF02875">
    <property type="entry name" value="Mur_ligase_C"/>
    <property type="match status" value="1"/>
</dbReference>
<keyword evidence="2 7" id="KW-0132">Cell division</keyword>
<comment type="function">
    <text evidence="7">Catalyzes the addition of meso-diaminopimelic acid to the nucleotide precursor UDP-N-acetylmuramoyl-L-alanyl-D-glutamate (UMAG) in the biosynthesis of bacterial cell-wall peptidoglycan.</text>
</comment>
<dbReference type="HAMAP" id="MF_00208">
    <property type="entry name" value="MurE"/>
    <property type="match status" value="1"/>
</dbReference>
<keyword evidence="13" id="KW-1185">Reference proteome</keyword>
<comment type="PTM">
    <text evidence="7">Carboxylation is probably crucial for Mg(2+) binding and, consequently, for the gamma-phosphate positioning of ATP.</text>
</comment>
<dbReference type="Gene3D" id="3.40.1190.10">
    <property type="entry name" value="Mur-like, catalytic domain"/>
    <property type="match status" value="1"/>
</dbReference>
<comment type="pathway">
    <text evidence="7 8">Cell wall biogenesis; peptidoglycan biosynthesis.</text>
</comment>
<dbReference type="PANTHER" id="PTHR23135:SF4">
    <property type="entry name" value="UDP-N-ACETYLMURAMOYL-L-ALANYL-D-GLUTAMATE--2,6-DIAMINOPIMELATE LIGASE MURE HOMOLOG, CHLOROPLASTIC"/>
    <property type="match status" value="1"/>
</dbReference>
<comment type="caution">
    <text evidence="7">Lacks conserved residue(s) required for the propagation of feature annotation.</text>
</comment>
<evidence type="ECO:0000256" key="7">
    <source>
        <dbReference type="HAMAP-Rule" id="MF_00208"/>
    </source>
</evidence>
<feature type="binding site" evidence="7">
    <location>
        <begin position="408"/>
        <end position="411"/>
    </location>
    <ligand>
        <name>meso-2,6-diaminopimelate</name>
        <dbReference type="ChEBI" id="CHEBI:57791"/>
    </ligand>
</feature>
<dbReference type="NCBIfam" id="NF001126">
    <property type="entry name" value="PRK00139.1-4"/>
    <property type="match status" value="1"/>
</dbReference>
<evidence type="ECO:0000256" key="2">
    <source>
        <dbReference type="ARBA" id="ARBA00022618"/>
    </source>
</evidence>
<dbReference type="SUPFAM" id="SSF63418">
    <property type="entry name" value="MurE/MurF N-terminal domain"/>
    <property type="match status" value="1"/>
</dbReference>
<keyword evidence="5 7" id="KW-0131">Cell cycle</keyword>
<evidence type="ECO:0000256" key="3">
    <source>
        <dbReference type="ARBA" id="ARBA00022960"/>
    </source>
</evidence>
<feature type="binding site" evidence="7">
    <location>
        <begin position="157"/>
        <end position="158"/>
    </location>
    <ligand>
        <name>UDP-N-acetyl-alpha-D-muramoyl-L-alanyl-D-glutamate</name>
        <dbReference type="ChEBI" id="CHEBI:83900"/>
    </ligand>
</feature>
<evidence type="ECO:0000256" key="1">
    <source>
        <dbReference type="ARBA" id="ARBA00005898"/>
    </source>
</evidence>
<feature type="domain" description="Mur ligase central" evidence="11">
    <location>
        <begin position="113"/>
        <end position="311"/>
    </location>
</feature>
<organism evidence="12 13">
    <name type="scientific">Banduia mediterranea</name>
    <dbReference type="NCBI Taxonomy" id="3075609"/>
    <lineage>
        <taxon>Bacteria</taxon>
        <taxon>Pseudomonadati</taxon>
        <taxon>Pseudomonadota</taxon>
        <taxon>Gammaproteobacteria</taxon>
        <taxon>Nevskiales</taxon>
        <taxon>Algiphilaceae</taxon>
        <taxon>Banduia</taxon>
    </lineage>
</organism>
<keyword evidence="7" id="KW-0547">Nucleotide-binding</keyword>
<dbReference type="Proteomes" id="UP001254608">
    <property type="component" value="Unassembled WGS sequence"/>
</dbReference>
<feature type="binding site" evidence="7">
    <location>
        <position position="463"/>
    </location>
    <ligand>
        <name>meso-2,6-diaminopimelate</name>
        <dbReference type="ChEBI" id="CHEBI:57791"/>
    </ligand>
</feature>
<dbReference type="InterPro" id="IPR036615">
    <property type="entry name" value="Mur_ligase_C_dom_sf"/>
</dbReference>
<evidence type="ECO:0000256" key="4">
    <source>
        <dbReference type="ARBA" id="ARBA00022984"/>
    </source>
</evidence>
<evidence type="ECO:0000313" key="12">
    <source>
        <dbReference type="EMBL" id="MDT0498496.1"/>
    </source>
</evidence>
<dbReference type="PANTHER" id="PTHR23135">
    <property type="entry name" value="MUR LIGASE FAMILY MEMBER"/>
    <property type="match status" value="1"/>
</dbReference>
<sequence length="491" mass="50937">MARRLSAPVRELAALLAVAAPDCALTGLSLDSRSITPGTLFLACRGTRAHGLEYLDRALANGAAAVAWEPAPGVAAPTANVPTVAVPGLGAQASAIASRFYGQPSLALDVIGVTGTDGKTSIAYLLAQALDTLGVACGYVGTLGHGRISCLDAGDQTTPDPVTLQRWLAEAADAGCAAVAIEVSSHALDQRRTDGVRFATRVLSNVGRDHLDYHGSEAAYAAAKRRLFDGPGSAILNLDDARGRAWAGELDDVIGYGVSAAPQGRHVLARDLHFDLEGLAFTAYGSFGEIRIASHLLGRFNVDNLLAVLAVLLSRGTRLESAAEALAACCTVPGRMEGFRAVGGGPLLIVDYAHTPQALRSVLSAARAHCTGELSCVFGCGGDRDRGKRPLMGAVAAELADHLVVTDDNPRSEDPTAITAQILQGVPLGLSVPVVHERADAIAQAIASAGAADVIVVAGKGHEDYQIVGNQRRDFSDRRFVAEQLGLELRA</sequence>
<dbReference type="InterPro" id="IPR013221">
    <property type="entry name" value="Mur_ligase_cen"/>
</dbReference>
<proteinExistence type="inferred from homology"/>
<dbReference type="InterPro" id="IPR005761">
    <property type="entry name" value="UDP-N-AcMur-Glu-dNH2Pim_ligase"/>
</dbReference>
<dbReference type="Gene3D" id="3.40.1390.10">
    <property type="entry name" value="MurE/MurF, N-terminal domain"/>
    <property type="match status" value="1"/>
</dbReference>
<dbReference type="Pfam" id="PF08245">
    <property type="entry name" value="Mur_ligase_M"/>
    <property type="match status" value="1"/>
</dbReference>
<keyword evidence="6 7" id="KW-0961">Cell wall biogenesis/degradation</keyword>
<evidence type="ECO:0000259" key="10">
    <source>
        <dbReference type="Pfam" id="PF02875"/>
    </source>
</evidence>
<feature type="binding site" evidence="7">
    <location>
        <begin position="115"/>
        <end position="121"/>
    </location>
    <ligand>
        <name>ATP</name>
        <dbReference type="ChEBI" id="CHEBI:30616"/>
    </ligand>
</feature>
<feature type="binding site" evidence="7">
    <location>
        <position position="32"/>
    </location>
    <ligand>
        <name>UDP-N-acetyl-alpha-D-muramoyl-L-alanyl-D-glutamate</name>
        <dbReference type="ChEBI" id="CHEBI:83900"/>
    </ligand>
</feature>
<dbReference type="InterPro" id="IPR004101">
    <property type="entry name" value="Mur_ligase_C"/>
</dbReference>
<comment type="caution">
    <text evidence="12">The sequence shown here is derived from an EMBL/GenBank/DDBJ whole genome shotgun (WGS) entry which is preliminary data.</text>
</comment>
<protein>
    <recommendedName>
        <fullName evidence="7">UDP-N-acetylmuramoyl-L-alanyl-D-glutamate--2,6-diaminopimelate ligase</fullName>
        <ecNumber evidence="7">6.3.2.13</ecNumber>
    </recommendedName>
    <alternativeName>
        <fullName evidence="7">Meso-A2pm-adding enzyme</fullName>
    </alternativeName>
    <alternativeName>
        <fullName evidence="7">Meso-diaminopimelate-adding enzyme</fullName>
    </alternativeName>
    <alternativeName>
        <fullName evidence="7">UDP-MurNAc-L-Ala-D-Glu:meso-diaminopimelate ligase</fullName>
    </alternativeName>
    <alternativeName>
        <fullName evidence="7">UDP-MurNAc-tripeptide synthetase</fullName>
    </alternativeName>
    <alternativeName>
        <fullName evidence="7">UDP-N-acetylmuramyl-tripeptide synthetase</fullName>
    </alternativeName>
</protein>
<dbReference type="Gene3D" id="3.90.190.20">
    <property type="entry name" value="Mur ligase, C-terminal domain"/>
    <property type="match status" value="1"/>
</dbReference>
<gene>
    <name evidence="7" type="primary">murE</name>
    <name evidence="12" type="ORF">RM530_14180</name>
</gene>
<keyword evidence="7 12" id="KW-0436">Ligase</keyword>
<dbReference type="NCBIfam" id="TIGR01085">
    <property type="entry name" value="murE"/>
    <property type="match status" value="1"/>
</dbReference>
<feature type="binding site" evidence="7">
    <location>
        <position position="30"/>
    </location>
    <ligand>
        <name>UDP-N-acetyl-alpha-D-muramoyl-L-alanyl-D-glutamate</name>
        <dbReference type="ChEBI" id="CHEBI:83900"/>
    </ligand>
</feature>
<keyword evidence="7" id="KW-0067">ATP-binding</keyword>
<keyword evidence="7" id="KW-0460">Magnesium</keyword>
<dbReference type="InterPro" id="IPR036565">
    <property type="entry name" value="Mur-like_cat_sf"/>
</dbReference>
<dbReference type="Pfam" id="PF01225">
    <property type="entry name" value="Mur_ligase"/>
    <property type="match status" value="1"/>
</dbReference>
<evidence type="ECO:0000313" key="13">
    <source>
        <dbReference type="Proteomes" id="UP001254608"/>
    </source>
</evidence>
<feature type="binding site" evidence="7">
    <location>
        <position position="184"/>
    </location>
    <ligand>
        <name>UDP-N-acetyl-alpha-D-muramoyl-L-alanyl-D-glutamate</name>
        <dbReference type="ChEBI" id="CHEBI:83900"/>
    </ligand>
</feature>
<dbReference type="GO" id="GO:0008765">
    <property type="term" value="F:UDP-N-acetylmuramoylalanyl-D-glutamate-2,6-diaminopimelate ligase activity"/>
    <property type="evidence" value="ECO:0007669"/>
    <property type="project" value="UniProtKB-EC"/>
</dbReference>
<dbReference type="InterPro" id="IPR000713">
    <property type="entry name" value="Mur_ligase_N"/>
</dbReference>
<evidence type="ECO:0000259" key="9">
    <source>
        <dbReference type="Pfam" id="PF01225"/>
    </source>
</evidence>
<evidence type="ECO:0000256" key="8">
    <source>
        <dbReference type="RuleBase" id="RU004135"/>
    </source>
</evidence>
<keyword evidence="3 7" id="KW-0133">Cell shape</keyword>